<organism evidence="1 2">
    <name type="scientific">Cohnella nanjingensis</name>
    <dbReference type="NCBI Taxonomy" id="1387779"/>
    <lineage>
        <taxon>Bacteria</taxon>
        <taxon>Bacillati</taxon>
        <taxon>Bacillota</taxon>
        <taxon>Bacilli</taxon>
        <taxon>Bacillales</taxon>
        <taxon>Paenibacillaceae</taxon>
        <taxon>Cohnella</taxon>
    </lineage>
</organism>
<sequence length="103" mass="11454">MFSLRYSPGSSVLIVSDQYEFGLPLGAEARVIEVDPSGFTATPYLVHVPAIKRSYWVATGDLRTAEEQMADEADLIIHHALLDFALATRNQILFDSLYPEPAR</sequence>
<evidence type="ECO:0000313" key="1">
    <source>
        <dbReference type="EMBL" id="MBB6673008.1"/>
    </source>
</evidence>
<dbReference type="RefSeq" id="WP_185670853.1">
    <property type="nucleotide sequence ID" value="NZ_JACJVP010000032.1"/>
</dbReference>
<reference evidence="1 2" key="1">
    <citation type="submission" date="2020-08" db="EMBL/GenBank/DDBJ databases">
        <title>Cohnella phylogeny.</title>
        <authorList>
            <person name="Dunlap C."/>
        </authorList>
    </citation>
    <scope>NUCLEOTIDE SEQUENCE [LARGE SCALE GENOMIC DNA]</scope>
    <source>
        <strain evidence="1 2">DSM 28246</strain>
    </source>
</reference>
<gene>
    <name evidence="1" type="ORF">H7C19_20205</name>
</gene>
<dbReference type="EMBL" id="JACJVP010000032">
    <property type="protein sequence ID" value="MBB6673008.1"/>
    <property type="molecule type" value="Genomic_DNA"/>
</dbReference>
<protein>
    <submittedName>
        <fullName evidence="1">Uncharacterized protein</fullName>
    </submittedName>
</protein>
<dbReference type="Proteomes" id="UP000547209">
    <property type="component" value="Unassembled WGS sequence"/>
</dbReference>
<proteinExistence type="predicted"/>
<comment type="caution">
    <text evidence="1">The sequence shown here is derived from an EMBL/GenBank/DDBJ whole genome shotgun (WGS) entry which is preliminary data.</text>
</comment>
<keyword evidence="2" id="KW-1185">Reference proteome</keyword>
<evidence type="ECO:0000313" key="2">
    <source>
        <dbReference type="Proteomes" id="UP000547209"/>
    </source>
</evidence>
<name>A0A7X0RSQ5_9BACL</name>
<accession>A0A7X0RSQ5</accession>
<dbReference type="AlphaFoldDB" id="A0A7X0RSQ5"/>